<dbReference type="Proteomes" id="UP000008068">
    <property type="component" value="Unassembled WGS sequence"/>
</dbReference>
<feature type="compositionally biased region" description="Basic and acidic residues" evidence="1">
    <location>
        <begin position="64"/>
        <end position="74"/>
    </location>
</feature>
<feature type="region of interest" description="Disordered" evidence="1">
    <location>
        <begin position="55"/>
        <end position="87"/>
    </location>
</feature>
<protein>
    <submittedName>
        <fullName evidence="2">Uncharacterized protein</fullName>
    </submittedName>
</protein>
<name>G0NS24_CAEBE</name>
<keyword evidence="3" id="KW-1185">Reference proteome</keyword>
<reference evidence="3" key="1">
    <citation type="submission" date="2011-07" db="EMBL/GenBank/DDBJ databases">
        <authorList>
            <consortium name="Caenorhabditis brenneri Sequencing and Analysis Consortium"/>
            <person name="Wilson R.K."/>
        </authorList>
    </citation>
    <scope>NUCLEOTIDE SEQUENCE [LARGE SCALE GENOMIC DNA]</scope>
    <source>
        <strain evidence="3">PB2801</strain>
    </source>
</reference>
<sequence length="141" mass="16008">MLLGEETTPLQHSSEALQPGDLKLQLEKLQGCIERALQKVFTKQEEIERHVKTISDNLQGKRKTPAEEVRDGRSLKKAKPSCPKCQGDHPDLRCRLIPTEERIGMAVRRGTCGKLVRDYNGYRALHYNLCRNGIVECLQKA</sequence>
<dbReference type="HOGENOM" id="CLU_1827000_0_0_1"/>
<gene>
    <name evidence="2" type="ORF">CAEBREN_09867</name>
</gene>
<dbReference type="EMBL" id="GL379935">
    <property type="protein sequence ID" value="EGT36463.1"/>
    <property type="molecule type" value="Genomic_DNA"/>
</dbReference>
<organism evidence="3">
    <name type="scientific">Caenorhabditis brenneri</name>
    <name type="common">Nematode worm</name>
    <dbReference type="NCBI Taxonomy" id="135651"/>
    <lineage>
        <taxon>Eukaryota</taxon>
        <taxon>Metazoa</taxon>
        <taxon>Ecdysozoa</taxon>
        <taxon>Nematoda</taxon>
        <taxon>Chromadorea</taxon>
        <taxon>Rhabditida</taxon>
        <taxon>Rhabditina</taxon>
        <taxon>Rhabditomorpha</taxon>
        <taxon>Rhabditoidea</taxon>
        <taxon>Rhabditidae</taxon>
        <taxon>Peloderinae</taxon>
        <taxon>Caenorhabditis</taxon>
    </lineage>
</organism>
<proteinExistence type="predicted"/>
<evidence type="ECO:0000256" key="1">
    <source>
        <dbReference type="SAM" id="MobiDB-lite"/>
    </source>
</evidence>
<dbReference type="InParanoid" id="G0NS24"/>
<evidence type="ECO:0000313" key="3">
    <source>
        <dbReference type="Proteomes" id="UP000008068"/>
    </source>
</evidence>
<evidence type="ECO:0000313" key="2">
    <source>
        <dbReference type="EMBL" id="EGT36463.1"/>
    </source>
</evidence>
<accession>G0NS24</accession>
<dbReference type="AlphaFoldDB" id="G0NS24"/>